<keyword evidence="11" id="KW-0407">Ion channel</keyword>
<evidence type="ECO:0000256" key="7">
    <source>
        <dbReference type="ARBA" id="ARBA00022958"/>
    </source>
</evidence>
<dbReference type="GO" id="GO:0015252">
    <property type="term" value="F:proton channel activity"/>
    <property type="evidence" value="ECO:0007669"/>
    <property type="project" value="InterPro"/>
</dbReference>
<comment type="caution">
    <text evidence="14">The sequence shown here is derived from an EMBL/GenBank/DDBJ whole genome shotgun (WGS) entry which is preliminary data.</text>
</comment>
<evidence type="ECO:0000256" key="9">
    <source>
        <dbReference type="ARBA" id="ARBA00023065"/>
    </source>
</evidence>
<dbReference type="GO" id="GO:0005267">
    <property type="term" value="F:potassium channel activity"/>
    <property type="evidence" value="ECO:0007669"/>
    <property type="project" value="UniProtKB-KW"/>
</dbReference>
<keyword evidence="10 13" id="KW-0472">Membrane</keyword>
<evidence type="ECO:0000256" key="13">
    <source>
        <dbReference type="SAM" id="Phobius"/>
    </source>
</evidence>
<keyword evidence="9" id="KW-0406">Ion transport</keyword>
<dbReference type="InterPro" id="IPR010617">
    <property type="entry name" value="TMEM175-like"/>
</dbReference>
<name>A0A2A4XFM0_9GAMM</name>
<evidence type="ECO:0000256" key="2">
    <source>
        <dbReference type="ARBA" id="ARBA00006920"/>
    </source>
</evidence>
<feature type="transmembrane region" description="Helical" evidence="13">
    <location>
        <begin position="185"/>
        <end position="207"/>
    </location>
</feature>
<keyword evidence="3" id="KW-0813">Transport</keyword>
<reference evidence="15" key="1">
    <citation type="submission" date="2017-08" db="EMBL/GenBank/DDBJ databases">
        <title>A dynamic microbial community with high functional redundancy inhabits the cold, oxic subseafloor aquifer.</title>
        <authorList>
            <person name="Tully B.J."/>
            <person name="Wheat C.G."/>
            <person name="Glazer B.T."/>
            <person name="Huber J.A."/>
        </authorList>
    </citation>
    <scope>NUCLEOTIDE SEQUENCE [LARGE SCALE GENOMIC DNA]</scope>
</reference>
<evidence type="ECO:0000256" key="6">
    <source>
        <dbReference type="ARBA" id="ARBA00022826"/>
    </source>
</evidence>
<accession>A0A2A4XFM0</accession>
<evidence type="ECO:0000256" key="4">
    <source>
        <dbReference type="ARBA" id="ARBA00022538"/>
    </source>
</evidence>
<evidence type="ECO:0000256" key="11">
    <source>
        <dbReference type="ARBA" id="ARBA00023303"/>
    </source>
</evidence>
<comment type="similarity">
    <text evidence="2">Belongs to the TMEM175 family.</text>
</comment>
<evidence type="ECO:0000313" key="14">
    <source>
        <dbReference type="EMBL" id="PCI81380.1"/>
    </source>
</evidence>
<evidence type="ECO:0000256" key="3">
    <source>
        <dbReference type="ARBA" id="ARBA00022448"/>
    </source>
</evidence>
<evidence type="ECO:0000313" key="15">
    <source>
        <dbReference type="Proteomes" id="UP000218767"/>
    </source>
</evidence>
<evidence type="ECO:0000256" key="12">
    <source>
        <dbReference type="ARBA" id="ARBA00034430"/>
    </source>
</evidence>
<sequence length="245" mass="27494">MQQLSDEFLASCRREDGRILRGENMTRIETFVDAAFAFAFTMLVISIDEIPDSVPELLDLSRDIPAFLISATIIGFIWVAHTVWSRTFGLQDRLTLYLSLGLVMLVLIFVYPIKLMVQLSVAFLSRGALQQNLEIMELFDVVNLFIYFALGLMALSLILIALYQNSLRQRTQLVLSDYEVAFCKIACITWTIIGATALASCLAAPVLGESIEWAGLVYFSLWFTIPLGRHFYAKSLGVDGMQQAL</sequence>
<dbReference type="Proteomes" id="UP000218767">
    <property type="component" value="Unassembled WGS sequence"/>
</dbReference>
<feature type="transmembrane region" description="Helical" evidence="13">
    <location>
        <begin position="67"/>
        <end position="84"/>
    </location>
</feature>
<dbReference type="EMBL" id="NVUL01000005">
    <property type="protein sequence ID" value="PCI81380.1"/>
    <property type="molecule type" value="Genomic_DNA"/>
</dbReference>
<dbReference type="Pfam" id="PF06736">
    <property type="entry name" value="TMEM175"/>
    <property type="match status" value="1"/>
</dbReference>
<feature type="transmembrane region" description="Helical" evidence="13">
    <location>
        <begin position="213"/>
        <end position="232"/>
    </location>
</feature>
<comment type="catalytic activity">
    <reaction evidence="12">
        <text>K(+)(in) = K(+)(out)</text>
        <dbReference type="Rhea" id="RHEA:29463"/>
        <dbReference type="ChEBI" id="CHEBI:29103"/>
    </reaction>
</comment>
<evidence type="ECO:0000256" key="1">
    <source>
        <dbReference type="ARBA" id="ARBA00004141"/>
    </source>
</evidence>
<keyword evidence="8 13" id="KW-1133">Transmembrane helix</keyword>
<evidence type="ECO:0000256" key="8">
    <source>
        <dbReference type="ARBA" id="ARBA00022989"/>
    </source>
</evidence>
<proteinExistence type="inferred from homology"/>
<feature type="transmembrane region" description="Helical" evidence="13">
    <location>
        <begin position="28"/>
        <end position="47"/>
    </location>
</feature>
<gene>
    <name evidence="14" type="ORF">COB20_01655</name>
</gene>
<keyword evidence="4" id="KW-0633">Potassium transport</keyword>
<evidence type="ECO:0000256" key="5">
    <source>
        <dbReference type="ARBA" id="ARBA00022692"/>
    </source>
</evidence>
<comment type="subcellular location">
    <subcellularLocation>
        <location evidence="1">Membrane</location>
        <topology evidence="1">Multi-pass membrane protein</topology>
    </subcellularLocation>
</comment>
<feature type="transmembrane region" description="Helical" evidence="13">
    <location>
        <begin position="96"/>
        <end position="124"/>
    </location>
</feature>
<feature type="transmembrane region" description="Helical" evidence="13">
    <location>
        <begin position="144"/>
        <end position="164"/>
    </location>
</feature>
<protein>
    <submittedName>
        <fullName evidence="14">DUF1211 domain-containing protein</fullName>
    </submittedName>
</protein>
<evidence type="ECO:0000256" key="10">
    <source>
        <dbReference type="ARBA" id="ARBA00023136"/>
    </source>
</evidence>
<keyword evidence="7" id="KW-0630">Potassium</keyword>
<keyword evidence="5 13" id="KW-0812">Transmembrane</keyword>
<organism evidence="14 15">
    <name type="scientific">SAR86 cluster bacterium</name>
    <dbReference type="NCBI Taxonomy" id="2030880"/>
    <lineage>
        <taxon>Bacteria</taxon>
        <taxon>Pseudomonadati</taxon>
        <taxon>Pseudomonadota</taxon>
        <taxon>Gammaproteobacteria</taxon>
        <taxon>SAR86 cluster</taxon>
    </lineage>
</organism>
<keyword evidence="6" id="KW-0631">Potassium channel</keyword>
<dbReference type="AlphaFoldDB" id="A0A2A4XFM0"/>
<dbReference type="GO" id="GO:0016020">
    <property type="term" value="C:membrane"/>
    <property type="evidence" value="ECO:0007669"/>
    <property type="project" value="UniProtKB-SubCell"/>
</dbReference>